<keyword evidence="4 9" id="KW-0031">Aminopeptidase</keyword>
<dbReference type="InterPro" id="IPR036005">
    <property type="entry name" value="Creatinase/aminopeptidase-like"/>
</dbReference>
<feature type="domain" description="Peptidase M24" evidence="10">
    <location>
        <begin position="9"/>
        <end position="217"/>
    </location>
</feature>
<evidence type="ECO:0000256" key="1">
    <source>
        <dbReference type="ARBA" id="ARBA00000294"/>
    </source>
</evidence>
<keyword evidence="5" id="KW-0963">Cytoplasm</keyword>
<dbReference type="GO" id="GO:0046872">
    <property type="term" value="F:metal ion binding"/>
    <property type="evidence" value="ECO:0007669"/>
    <property type="project" value="UniProtKB-KW"/>
</dbReference>
<dbReference type="PANTHER" id="PTHR45777">
    <property type="entry name" value="METHIONINE AMINOPEPTIDASE 2"/>
    <property type="match status" value="1"/>
</dbReference>
<evidence type="ECO:0000256" key="6">
    <source>
        <dbReference type="ARBA" id="ARBA00022670"/>
    </source>
</evidence>
<comment type="cofactor">
    <cofactor evidence="3">
        <name>Fe(2+)</name>
        <dbReference type="ChEBI" id="CHEBI:29033"/>
    </cofactor>
</comment>
<protein>
    <recommendedName>
        <fullName evidence="9">Methionine aminopeptidase</fullName>
        <ecNumber evidence="9">3.4.11.18</ecNumber>
    </recommendedName>
</protein>
<dbReference type="GO" id="GO:0006508">
    <property type="term" value="P:proteolysis"/>
    <property type="evidence" value="ECO:0007669"/>
    <property type="project" value="UniProtKB-KW"/>
</dbReference>
<evidence type="ECO:0000256" key="5">
    <source>
        <dbReference type="ARBA" id="ARBA00022490"/>
    </source>
</evidence>
<dbReference type="GO" id="GO:0070006">
    <property type="term" value="F:metalloaminopeptidase activity"/>
    <property type="evidence" value="ECO:0007669"/>
    <property type="project" value="InterPro"/>
</dbReference>
<dbReference type="AlphaFoldDB" id="A0A022W247"/>
<dbReference type="InterPro" id="IPR002468">
    <property type="entry name" value="Pept_M24A_MAP2"/>
</dbReference>
<dbReference type="PRINTS" id="PR00599">
    <property type="entry name" value="MAPEPTIDASE"/>
</dbReference>
<dbReference type="EC" id="3.4.11.18" evidence="9"/>
<dbReference type="PROSITE" id="PS01202">
    <property type="entry name" value="MAP_2"/>
    <property type="match status" value="1"/>
</dbReference>
<evidence type="ECO:0000256" key="3">
    <source>
        <dbReference type="ARBA" id="ARBA00001954"/>
    </source>
</evidence>
<keyword evidence="6 9" id="KW-0645">Protease</keyword>
<sequence length="251" mass="27334">MNNDFLTEYRQAAEIHRQVRQYAQKELIKPGATLTDIAEGIEDGVRHLTGHMGLEEGDSLVAGMGFPTGLNINHCAAHYSPNAGNKVVLQHGDVMKVDFGVHINGRIVDSAFTVAFDPVFDPLLTAVKEATNTGIKEAGIDVRMSDIGAAIQETMESYELELNGTSYPIKAIRNLNGHTIGQYEIHGGVNGKSVPIVKGGDQTKMEEGETYAIETFGSTGKGYVRDDVSCSSHYFIISSQFDMFGMLNPYK</sequence>
<evidence type="ECO:0000256" key="4">
    <source>
        <dbReference type="ARBA" id="ARBA00022438"/>
    </source>
</evidence>
<evidence type="ECO:0000256" key="9">
    <source>
        <dbReference type="RuleBase" id="RU003653"/>
    </source>
</evidence>
<evidence type="ECO:0000256" key="7">
    <source>
        <dbReference type="ARBA" id="ARBA00022723"/>
    </source>
</evidence>
<evidence type="ECO:0000256" key="8">
    <source>
        <dbReference type="ARBA" id="ARBA00022801"/>
    </source>
</evidence>
<keyword evidence="7 9" id="KW-0479">Metal-binding</keyword>
<dbReference type="GO" id="GO:0005737">
    <property type="term" value="C:cytoplasm"/>
    <property type="evidence" value="ECO:0007669"/>
    <property type="project" value="TreeGrafter"/>
</dbReference>
<comment type="cofactor">
    <cofactor evidence="2">
        <name>Mn(2+)</name>
        <dbReference type="ChEBI" id="CHEBI:29035"/>
    </cofactor>
</comment>
<dbReference type="SUPFAM" id="SSF55920">
    <property type="entry name" value="Creatinase/aminopeptidase"/>
    <property type="match status" value="1"/>
</dbReference>
<comment type="function">
    <text evidence="9">Cotranslationally removes the N-terminal methionine from nascent proteins. The N-terminal methionine is often cleaved when the second residue in the primary sequence is small and uncharged (Met-Ala-, Cys, Gly, Pro, Ser, Thr, or Val).</text>
</comment>
<proteinExistence type="inferred from homology"/>
<accession>A0A022W247</accession>
<dbReference type="GO" id="GO:0004239">
    <property type="term" value="F:initiator methionyl aminopeptidase activity"/>
    <property type="evidence" value="ECO:0007669"/>
    <property type="project" value="UniProtKB-EC"/>
</dbReference>
<keyword evidence="8" id="KW-0378">Hydrolase</keyword>
<dbReference type="InterPro" id="IPR001714">
    <property type="entry name" value="Pept_M24_MAP"/>
</dbReference>
<dbReference type="Pfam" id="PF00557">
    <property type="entry name" value="Peptidase_M24"/>
    <property type="match status" value="1"/>
</dbReference>
<comment type="catalytic activity">
    <reaction evidence="1 9">
        <text>Release of N-terminal amino acids, preferentially methionine, from peptides and arylamides.</text>
        <dbReference type="EC" id="3.4.11.18"/>
    </reaction>
</comment>
<dbReference type="Proteomes" id="UP000023758">
    <property type="component" value="Unassembled WGS sequence"/>
</dbReference>
<dbReference type="InterPro" id="IPR000994">
    <property type="entry name" value="Pept_M24"/>
</dbReference>
<comment type="cofactor">
    <cofactor evidence="9">
        <name>Co(2+)</name>
        <dbReference type="ChEBI" id="CHEBI:48828"/>
    </cofactor>
    <cofactor evidence="9">
        <name>Zn(2+)</name>
        <dbReference type="ChEBI" id="CHEBI:29105"/>
    </cofactor>
    <cofactor evidence="9">
        <name>Mn(2+)</name>
        <dbReference type="ChEBI" id="CHEBI:29035"/>
    </cofactor>
    <cofactor evidence="9">
        <name>Fe(2+)</name>
        <dbReference type="ChEBI" id="CHEBI:29033"/>
    </cofactor>
    <text evidence="9">Binds 2 divalent metal cations per subunit. Has a high-affinity and a low affinity metal-binding site. The true nature of the physiological cofactor is under debate. The enzyme is active with cobalt, zinc, manganese or divalent iron ions.</text>
</comment>
<organism evidence="11">
    <name type="scientific">Trichophyton rubrum CBS 288.86</name>
    <dbReference type="NCBI Taxonomy" id="1215330"/>
    <lineage>
        <taxon>Eukaryota</taxon>
        <taxon>Fungi</taxon>
        <taxon>Dikarya</taxon>
        <taxon>Ascomycota</taxon>
        <taxon>Pezizomycotina</taxon>
        <taxon>Eurotiomycetes</taxon>
        <taxon>Eurotiomycetidae</taxon>
        <taxon>Onygenales</taxon>
        <taxon>Arthrodermataceae</taxon>
        <taxon>Trichophyton</taxon>
    </lineage>
</organism>
<evidence type="ECO:0000313" key="11">
    <source>
        <dbReference type="EMBL" id="EZF52113.1"/>
    </source>
</evidence>
<gene>
    <name evidence="11" type="ORF">H103_04826</name>
</gene>
<dbReference type="InterPro" id="IPR050247">
    <property type="entry name" value="Met_Aminopeptidase_Type2"/>
</dbReference>
<name>A0A022W247_TRIRU</name>
<evidence type="ECO:0000256" key="2">
    <source>
        <dbReference type="ARBA" id="ARBA00001936"/>
    </source>
</evidence>
<dbReference type="EMBL" id="KK207857">
    <property type="protein sequence ID" value="EZF52113.1"/>
    <property type="molecule type" value="Genomic_DNA"/>
</dbReference>
<reference evidence="11" key="1">
    <citation type="submission" date="2014-02" db="EMBL/GenBank/DDBJ databases">
        <title>The Genome Sequence of Trichophyton rubrum (morphotype fischeri) CBS 288.86.</title>
        <authorList>
            <consortium name="The Broad Institute Genomics Platform"/>
            <person name="Cuomo C.A."/>
            <person name="White T.C."/>
            <person name="Graser Y."/>
            <person name="Martinez-Rossi N."/>
            <person name="Heitman J."/>
            <person name="Young S.K."/>
            <person name="Zeng Q."/>
            <person name="Gargeya S."/>
            <person name="Abouelleil A."/>
            <person name="Alvarado L."/>
            <person name="Chapman S.B."/>
            <person name="Gainer-Dewar J."/>
            <person name="Goldberg J."/>
            <person name="Griggs A."/>
            <person name="Gujja S."/>
            <person name="Hansen M."/>
            <person name="Howarth C."/>
            <person name="Imamovic A."/>
            <person name="Larimer J."/>
            <person name="Martinez D."/>
            <person name="Murphy C."/>
            <person name="Pearson M.D."/>
            <person name="Persinoti G."/>
            <person name="Poon T."/>
            <person name="Priest M."/>
            <person name="Roberts A.D."/>
            <person name="Saif S."/>
            <person name="Shea T.D."/>
            <person name="Sykes S.N."/>
            <person name="Wortman J."/>
            <person name="Nusbaum C."/>
            <person name="Birren B."/>
        </authorList>
    </citation>
    <scope>NUCLEOTIDE SEQUENCE [LARGE SCALE GENOMIC DNA]</scope>
    <source>
        <strain evidence="11">CBS 288.86</strain>
    </source>
</reference>
<dbReference type="PANTHER" id="PTHR45777:SF2">
    <property type="entry name" value="METHIONINE AMINOPEPTIDASE 2"/>
    <property type="match status" value="1"/>
</dbReference>
<comment type="similarity">
    <text evidence="9">Belongs to the peptidase M24A family.</text>
</comment>
<dbReference type="NCBIfam" id="TIGR00501">
    <property type="entry name" value="met_pdase_II"/>
    <property type="match status" value="1"/>
</dbReference>
<dbReference type="Gene3D" id="3.90.230.10">
    <property type="entry name" value="Creatinase/methionine aminopeptidase superfamily"/>
    <property type="match status" value="1"/>
</dbReference>
<dbReference type="InterPro" id="IPR018349">
    <property type="entry name" value="Pept_M24A_MAP2_BS"/>
</dbReference>
<evidence type="ECO:0000259" key="10">
    <source>
        <dbReference type="Pfam" id="PF00557"/>
    </source>
</evidence>